<dbReference type="Pfam" id="PF12051">
    <property type="entry name" value="DUF3533"/>
    <property type="match status" value="1"/>
</dbReference>
<evidence type="ECO:0000313" key="5">
    <source>
        <dbReference type="Proteomes" id="UP000077002"/>
    </source>
</evidence>
<name>A0A177FF13_9EURO</name>
<keyword evidence="2" id="KW-0472">Membrane</keyword>
<dbReference type="Proteomes" id="UP000077002">
    <property type="component" value="Unassembled WGS sequence"/>
</dbReference>
<dbReference type="RefSeq" id="XP_022514152.1">
    <property type="nucleotide sequence ID" value="XM_022653628.1"/>
</dbReference>
<dbReference type="EMBL" id="LVKK01000018">
    <property type="protein sequence ID" value="OAG42200.1"/>
    <property type="molecule type" value="Genomic_DNA"/>
</dbReference>
<dbReference type="PANTHER" id="PTHR34814:SF2">
    <property type="entry name" value="DUF3533 DOMAIN-CONTAINING PROTEIN"/>
    <property type="match status" value="1"/>
</dbReference>
<feature type="transmembrane region" description="Helical" evidence="2">
    <location>
        <begin position="304"/>
        <end position="325"/>
    </location>
</feature>
<reference evidence="4 5" key="1">
    <citation type="submission" date="2016-03" db="EMBL/GenBank/DDBJ databases">
        <title>Draft genome sequence of the Fonsecaea monophora CBS 269.37.</title>
        <authorList>
            <person name="Bombassaro A."/>
            <person name="Vinicius W.A."/>
            <person name="De Hoog S."/>
            <person name="Sun J."/>
            <person name="Souza E.M."/>
            <person name="Raittz R.T."/>
            <person name="Costa F."/>
            <person name="Leao A.C."/>
            <person name="Tadra-Sfeir M.Z."/>
            <person name="Baura V."/>
            <person name="Balsanelli E."/>
            <person name="Pedrosa F.O."/>
            <person name="Moreno L.F."/>
            <person name="Steffens M.B."/>
            <person name="Xi L."/>
            <person name="Bocca A.L."/>
            <person name="Felipe M.S."/>
            <person name="Teixeira M."/>
            <person name="Telles Filho F.Q."/>
            <person name="Azevedo C.M."/>
            <person name="Gomes R."/>
            <person name="Vicente V.A."/>
        </authorList>
    </citation>
    <scope>NUCLEOTIDE SEQUENCE [LARGE SCALE GENOMIC DNA]</scope>
    <source>
        <strain evidence="4 5">CBS 269.37</strain>
    </source>
</reference>
<dbReference type="InterPro" id="IPR022703">
    <property type="entry name" value="DUF3533"/>
</dbReference>
<feature type="transmembrane region" description="Helical" evidence="2">
    <location>
        <begin position="345"/>
        <end position="368"/>
    </location>
</feature>
<evidence type="ECO:0000259" key="3">
    <source>
        <dbReference type="Pfam" id="PF12051"/>
    </source>
</evidence>
<dbReference type="InterPro" id="IPR053001">
    <property type="entry name" value="MNNG_permease-like"/>
</dbReference>
<dbReference type="AlphaFoldDB" id="A0A177FF13"/>
<dbReference type="GO" id="GO:0016020">
    <property type="term" value="C:membrane"/>
    <property type="evidence" value="ECO:0007669"/>
    <property type="project" value="TreeGrafter"/>
</dbReference>
<evidence type="ECO:0000256" key="1">
    <source>
        <dbReference type="SAM" id="MobiDB-lite"/>
    </source>
</evidence>
<evidence type="ECO:0000313" key="4">
    <source>
        <dbReference type="EMBL" id="OAG42200.1"/>
    </source>
</evidence>
<comment type="caution">
    <text evidence="4">The sequence shown here is derived from an EMBL/GenBank/DDBJ whole genome shotgun (WGS) entry which is preliminary data.</text>
</comment>
<organism evidence="4 5">
    <name type="scientific">Fonsecaea monophora</name>
    <dbReference type="NCBI Taxonomy" id="254056"/>
    <lineage>
        <taxon>Eukaryota</taxon>
        <taxon>Fungi</taxon>
        <taxon>Dikarya</taxon>
        <taxon>Ascomycota</taxon>
        <taxon>Pezizomycotina</taxon>
        <taxon>Eurotiomycetes</taxon>
        <taxon>Chaetothyriomycetidae</taxon>
        <taxon>Chaetothyriales</taxon>
        <taxon>Herpotrichiellaceae</taxon>
        <taxon>Fonsecaea</taxon>
    </lineage>
</organism>
<proteinExistence type="predicted"/>
<dbReference type="PANTHER" id="PTHR34814">
    <property type="entry name" value="NITROSOGUANIDINE RESISTANCE PROTEIN SNG1"/>
    <property type="match status" value="1"/>
</dbReference>
<keyword evidence="2" id="KW-1133">Transmembrane helix</keyword>
<dbReference type="OrthoDB" id="2140105at2759"/>
<accession>A0A177FF13</accession>
<protein>
    <recommendedName>
        <fullName evidence="3">DUF3533 domain-containing protein</fullName>
    </recommendedName>
</protein>
<gene>
    <name evidence="4" type="ORF">AYO21_03654</name>
</gene>
<keyword evidence="2" id="KW-0812">Transmembrane</keyword>
<dbReference type="GeneID" id="34598825"/>
<feature type="region of interest" description="Disordered" evidence="1">
    <location>
        <begin position="65"/>
        <end position="84"/>
    </location>
</feature>
<feature type="domain" description="DUF3533" evidence="3">
    <location>
        <begin position="114"/>
        <end position="477"/>
    </location>
</feature>
<evidence type="ECO:0000256" key="2">
    <source>
        <dbReference type="SAM" id="Phobius"/>
    </source>
</evidence>
<sequence length="495" mass="55010">MPLQYQIGPFQAPLLLDDESVRSTNLSKQSSHSENLPDRAPFLLRAHSSTSRSFYTPEPQPARASFLSRANSRHSHAPEKTSYHSLQADLGDRSGQEFWLHTRKSFLLKIAVVFVLLQLLFLANLSYLYGSLWGSNSRVSSLNVLWLDLDGGTIGDSVNSAYESLRGPSFPSFEKPPATGPSSLAEAEDAVKSGSYWAAFVVNPNASARLDRALAGGQAAQTYQASDALTYIWNEIRYPPFSDEALESNFEVLAEAAEQDYHHSHGQAVLQTLNRNHSAAVQVLFHPIGVSAVNIMKATHPTRLLYNTATMVMPVLEQFFFVLILNGLSNELGIYKQVPATTTGIIRVLFASGYTLFSGLGMAGYIWAFRESWSVDAAQFALTWMTFWLLHMVHFVVVDTAAAFWPVPVMPFFILTWIVINLSSSISPPELNPAFYRWGFALPDNEAYALLTDIWSRGAVPVVHRGLPILFSWLLVGLGTATFGHFRRCRLAREK</sequence>
<feature type="transmembrane region" description="Helical" evidence="2">
    <location>
        <begin position="467"/>
        <end position="486"/>
    </location>
</feature>
<keyword evidence="5" id="KW-1185">Reference proteome</keyword>
<feature type="transmembrane region" description="Helical" evidence="2">
    <location>
        <begin position="106"/>
        <end position="129"/>
    </location>
</feature>